<comment type="caution">
    <text evidence="1">The sequence shown here is derived from an EMBL/GenBank/DDBJ whole genome shotgun (WGS) entry which is preliminary data.</text>
</comment>
<organism evidence="1 2">
    <name type="scientific">Zizania palustris</name>
    <name type="common">Northern wild rice</name>
    <dbReference type="NCBI Taxonomy" id="103762"/>
    <lineage>
        <taxon>Eukaryota</taxon>
        <taxon>Viridiplantae</taxon>
        <taxon>Streptophyta</taxon>
        <taxon>Embryophyta</taxon>
        <taxon>Tracheophyta</taxon>
        <taxon>Spermatophyta</taxon>
        <taxon>Magnoliopsida</taxon>
        <taxon>Liliopsida</taxon>
        <taxon>Poales</taxon>
        <taxon>Poaceae</taxon>
        <taxon>BOP clade</taxon>
        <taxon>Oryzoideae</taxon>
        <taxon>Oryzeae</taxon>
        <taxon>Zizaniinae</taxon>
        <taxon>Zizania</taxon>
    </lineage>
</organism>
<keyword evidence="2" id="KW-1185">Reference proteome</keyword>
<name>A0A8J5UZF7_ZIZPA</name>
<dbReference type="EMBL" id="JAAALK010000289">
    <property type="protein sequence ID" value="KAG8051347.1"/>
    <property type="molecule type" value="Genomic_DNA"/>
</dbReference>
<dbReference type="AlphaFoldDB" id="A0A8J5UZF7"/>
<evidence type="ECO:0000313" key="1">
    <source>
        <dbReference type="EMBL" id="KAG8051347.1"/>
    </source>
</evidence>
<dbReference type="Proteomes" id="UP000729402">
    <property type="component" value="Unassembled WGS sequence"/>
</dbReference>
<accession>A0A8J5UZF7</accession>
<sequence length="77" mass="8369">MLLKSTMLLQLRPRACPVGGSEPPGCVVPSSHLGVNTCAKEPTYIGFVTCDHRHTSLLQIRYATIGIVPLELDPCHQ</sequence>
<evidence type="ECO:0000313" key="2">
    <source>
        <dbReference type="Proteomes" id="UP000729402"/>
    </source>
</evidence>
<proteinExistence type="predicted"/>
<reference evidence="1" key="2">
    <citation type="submission" date="2021-02" db="EMBL/GenBank/DDBJ databases">
        <authorList>
            <person name="Kimball J.A."/>
            <person name="Haas M.W."/>
            <person name="Macchietto M."/>
            <person name="Kono T."/>
            <person name="Duquette J."/>
            <person name="Shao M."/>
        </authorList>
    </citation>
    <scope>NUCLEOTIDE SEQUENCE</scope>
    <source>
        <tissue evidence="1">Fresh leaf tissue</tissue>
    </source>
</reference>
<gene>
    <name evidence="1" type="ORF">GUJ93_ZPchr0009g2439</name>
</gene>
<reference evidence="1" key="1">
    <citation type="journal article" date="2021" name="bioRxiv">
        <title>Whole Genome Assembly and Annotation of Northern Wild Rice, Zizania palustris L., Supports a Whole Genome Duplication in the Zizania Genus.</title>
        <authorList>
            <person name="Haas M."/>
            <person name="Kono T."/>
            <person name="Macchietto M."/>
            <person name="Millas R."/>
            <person name="McGilp L."/>
            <person name="Shao M."/>
            <person name="Duquette J."/>
            <person name="Hirsch C.N."/>
            <person name="Kimball J."/>
        </authorList>
    </citation>
    <scope>NUCLEOTIDE SEQUENCE</scope>
    <source>
        <tissue evidence="1">Fresh leaf tissue</tissue>
    </source>
</reference>
<protein>
    <submittedName>
        <fullName evidence="1">Uncharacterized protein</fullName>
    </submittedName>
</protein>